<sequence length="628" mass="70150">MKYEVFFILHRLYFLFLMMKSQVTKKLQKGKYTLEQVLGQGGFGITYKAIHHYLKHPVVIKTLNESLQYRSDFERFLSQFQDEARRLALCVHPNIVRVIDFFHDEGMPYLVMDYIPGLTLKQVVFPDNPLKEAIAVHYIRQIGFALRVVHQQKLLHRDVKPDNIVLRQGTHEVVLIDFGIAREFTPGVTQTHTSLVSEGYAPIEQYLDKEKRTTATDVYALAATLYTLLTATVPTPAVLRDRQPIPEPRELQPELSAAVNQAVMRGMAIETKYRPSTIDEWLNLLPTDLDVPANPGVTQSVANQAAGTQAFIPQNPSLQGQPPPKSLISFLPKLSVPHTAIVGVAAITTLVTISVAAVKQEPQPSPSPSVIQPSSTPTVENITASPEPSPSPVEQQSNGSTQNNTDVPVTQPRPRSASQTIPVIRRDTPAESLRDRTSSDLPSTPAQIESSSADQEQPTVSRRRRRYTYTQDQSPVNVQQTQPSVSNPEPEPAPVARKSSRYYSQPVSLPRKSSRYYSQPASVPRKSSRYYSQPASVQKKSSKYYSQPVPTSLDSQKSVSSERQSPIQQQPPAPPRQRKQLVVDQSSSNNFTSPESDYKQDQVDQESQAATDNNKPPKPFQGKKDKDD</sequence>
<dbReference type="PROSITE" id="PS00108">
    <property type="entry name" value="PROTEIN_KINASE_ST"/>
    <property type="match status" value="1"/>
</dbReference>
<keyword evidence="1 8" id="KW-0808">Transferase</keyword>
<evidence type="ECO:0000256" key="4">
    <source>
        <dbReference type="ARBA" id="ARBA00022840"/>
    </source>
</evidence>
<feature type="compositionally biased region" description="Polar residues" evidence="6">
    <location>
        <begin position="583"/>
        <end position="595"/>
    </location>
</feature>
<feature type="binding site" evidence="5">
    <location>
        <position position="61"/>
    </location>
    <ligand>
        <name>ATP</name>
        <dbReference type="ChEBI" id="CHEBI:30616"/>
    </ligand>
</feature>
<dbReference type="Gene3D" id="3.30.200.20">
    <property type="entry name" value="Phosphorylase Kinase, domain 1"/>
    <property type="match status" value="1"/>
</dbReference>
<dbReference type="GO" id="GO:0004683">
    <property type="term" value="F:calcium/calmodulin-dependent protein kinase activity"/>
    <property type="evidence" value="ECO:0007669"/>
    <property type="project" value="UniProtKB-EC"/>
</dbReference>
<dbReference type="InterPro" id="IPR017441">
    <property type="entry name" value="Protein_kinase_ATP_BS"/>
</dbReference>
<dbReference type="InterPro" id="IPR000719">
    <property type="entry name" value="Prot_kinase_dom"/>
</dbReference>
<keyword evidence="3 8" id="KW-0418">Kinase</keyword>
<dbReference type="eggNOG" id="COG0515">
    <property type="taxonomic scope" value="Bacteria"/>
</dbReference>
<dbReference type="GO" id="GO:0005524">
    <property type="term" value="F:ATP binding"/>
    <property type="evidence" value="ECO:0007669"/>
    <property type="project" value="UniProtKB-UniRule"/>
</dbReference>
<feature type="compositionally biased region" description="Basic and acidic residues" evidence="6">
    <location>
        <begin position="424"/>
        <end position="438"/>
    </location>
</feature>
<feature type="compositionally biased region" description="Polar residues" evidence="6">
    <location>
        <begin position="471"/>
        <end position="487"/>
    </location>
</feature>
<feature type="compositionally biased region" description="Polar residues" evidence="6">
    <location>
        <begin position="605"/>
        <end position="614"/>
    </location>
</feature>
<dbReference type="KEGG" id="cep:Cri9333_2524"/>
<evidence type="ECO:0000256" key="1">
    <source>
        <dbReference type="ARBA" id="ARBA00022679"/>
    </source>
</evidence>
<dbReference type="Proteomes" id="UP000010472">
    <property type="component" value="Chromosome"/>
</dbReference>
<dbReference type="STRING" id="1173022.Cri9333_2524"/>
<dbReference type="PANTHER" id="PTHR43289">
    <property type="entry name" value="MITOGEN-ACTIVATED PROTEIN KINASE KINASE KINASE 20-RELATED"/>
    <property type="match status" value="1"/>
</dbReference>
<evidence type="ECO:0000256" key="3">
    <source>
        <dbReference type="ARBA" id="ARBA00022777"/>
    </source>
</evidence>
<feature type="compositionally biased region" description="Low complexity" evidence="6">
    <location>
        <begin position="536"/>
        <end position="550"/>
    </location>
</feature>
<dbReference type="InterPro" id="IPR008271">
    <property type="entry name" value="Ser/Thr_kinase_AS"/>
</dbReference>
<evidence type="ECO:0000259" key="7">
    <source>
        <dbReference type="PROSITE" id="PS50011"/>
    </source>
</evidence>
<keyword evidence="9" id="KW-1185">Reference proteome</keyword>
<dbReference type="CDD" id="cd14014">
    <property type="entry name" value="STKc_PknB_like"/>
    <property type="match status" value="1"/>
</dbReference>
<dbReference type="Pfam" id="PF00069">
    <property type="entry name" value="Pkinase"/>
    <property type="match status" value="1"/>
</dbReference>
<evidence type="ECO:0000313" key="9">
    <source>
        <dbReference type="Proteomes" id="UP000010472"/>
    </source>
</evidence>
<dbReference type="Gene3D" id="1.10.510.10">
    <property type="entry name" value="Transferase(Phosphotransferase) domain 1"/>
    <property type="match status" value="1"/>
</dbReference>
<feature type="region of interest" description="Disordered" evidence="6">
    <location>
        <begin position="360"/>
        <end position="628"/>
    </location>
</feature>
<evidence type="ECO:0000256" key="6">
    <source>
        <dbReference type="SAM" id="MobiDB-lite"/>
    </source>
</evidence>
<evidence type="ECO:0000256" key="2">
    <source>
        <dbReference type="ARBA" id="ARBA00022741"/>
    </source>
</evidence>
<accession>K9W1T7</accession>
<feature type="compositionally biased region" description="Polar residues" evidence="6">
    <location>
        <begin position="439"/>
        <end position="460"/>
    </location>
</feature>
<keyword evidence="8" id="KW-0723">Serine/threonine-protein kinase</keyword>
<feature type="compositionally biased region" description="Polar residues" evidence="6">
    <location>
        <begin position="398"/>
        <end position="408"/>
    </location>
</feature>
<gene>
    <name evidence="8" type="ORF">Cri9333_2524</name>
</gene>
<dbReference type="EMBL" id="CP003620">
    <property type="protein sequence ID" value="AFZ13390.1"/>
    <property type="molecule type" value="Genomic_DNA"/>
</dbReference>
<keyword evidence="4 5" id="KW-0067">ATP-binding</keyword>
<proteinExistence type="predicted"/>
<feature type="compositionally biased region" description="Polar residues" evidence="6">
    <location>
        <begin position="552"/>
        <end position="562"/>
    </location>
</feature>
<name>K9W1T7_9CYAN</name>
<keyword evidence="2 5" id="KW-0547">Nucleotide-binding</keyword>
<evidence type="ECO:0000256" key="5">
    <source>
        <dbReference type="PROSITE-ProRule" id="PRU10141"/>
    </source>
</evidence>
<dbReference type="PANTHER" id="PTHR43289:SF34">
    <property type="entry name" value="SERINE_THREONINE-PROTEIN KINASE YBDM-RELATED"/>
    <property type="match status" value="1"/>
</dbReference>
<dbReference type="SMART" id="SM00220">
    <property type="entry name" value="S_TKc"/>
    <property type="match status" value="1"/>
</dbReference>
<evidence type="ECO:0000313" key="8">
    <source>
        <dbReference type="EMBL" id="AFZ13390.1"/>
    </source>
</evidence>
<dbReference type="AlphaFoldDB" id="K9W1T7"/>
<dbReference type="SUPFAM" id="SSF56112">
    <property type="entry name" value="Protein kinase-like (PK-like)"/>
    <property type="match status" value="1"/>
</dbReference>
<dbReference type="InterPro" id="IPR011009">
    <property type="entry name" value="Kinase-like_dom_sf"/>
</dbReference>
<organism evidence="8 9">
    <name type="scientific">Crinalium epipsammum PCC 9333</name>
    <dbReference type="NCBI Taxonomy" id="1173022"/>
    <lineage>
        <taxon>Bacteria</taxon>
        <taxon>Bacillati</taxon>
        <taxon>Cyanobacteriota</taxon>
        <taxon>Cyanophyceae</taxon>
        <taxon>Gomontiellales</taxon>
        <taxon>Gomontiellaceae</taxon>
        <taxon>Crinalium</taxon>
    </lineage>
</organism>
<dbReference type="PROSITE" id="PS00107">
    <property type="entry name" value="PROTEIN_KINASE_ATP"/>
    <property type="match status" value="1"/>
</dbReference>
<reference evidence="8 9" key="1">
    <citation type="submission" date="2012-06" db="EMBL/GenBank/DDBJ databases">
        <title>Finished chromosome of genome of Crinalium epipsammum PCC 9333.</title>
        <authorList>
            <consortium name="US DOE Joint Genome Institute"/>
            <person name="Gugger M."/>
            <person name="Coursin T."/>
            <person name="Rippka R."/>
            <person name="Tandeau De Marsac N."/>
            <person name="Huntemann M."/>
            <person name="Wei C.-L."/>
            <person name="Han J."/>
            <person name="Detter J.C."/>
            <person name="Han C."/>
            <person name="Tapia R."/>
            <person name="Davenport K."/>
            <person name="Daligault H."/>
            <person name="Erkkila T."/>
            <person name="Gu W."/>
            <person name="Munk A.C.C."/>
            <person name="Teshima H."/>
            <person name="Xu Y."/>
            <person name="Chain P."/>
            <person name="Chen A."/>
            <person name="Krypides N."/>
            <person name="Mavromatis K."/>
            <person name="Markowitz V."/>
            <person name="Szeto E."/>
            <person name="Ivanova N."/>
            <person name="Mikhailova N."/>
            <person name="Ovchinnikova G."/>
            <person name="Pagani I."/>
            <person name="Pati A."/>
            <person name="Goodwin L."/>
            <person name="Peters L."/>
            <person name="Pitluck S."/>
            <person name="Woyke T."/>
            <person name="Kerfeld C."/>
        </authorList>
    </citation>
    <scope>NUCLEOTIDE SEQUENCE [LARGE SCALE GENOMIC DNA]</scope>
    <source>
        <strain evidence="8 9">PCC 9333</strain>
    </source>
</reference>
<feature type="domain" description="Protein kinase" evidence="7">
    <location>
        <begin position="32"/>
        <end position="297"/>
    </location>
</feature>
<feature type="compositionally biased region" description="Low complexity" evidence="6">
    <location>
        <begin position="368"/>
        <end position="379"/>
    </location>
</feature>
<protein>
    <submittedName>
        <fullName evidence="8">Serine/threonine protein kinase</fullName>
        <ecNumber evidence="8">2.7.11.17</ecNumber>
    </submittedName>
</protein>
<dbReference type="EC" id="2.7.11.17" evidence="8"/>
<dbReference type="HOGENOM" id="CLU_029689_0_0_3"/>
<dbReference type="PROSITE" id="PS50011">
    <property type="entry name" value="PROTEIN_KINASE_DOM"/>
    <property type="match status" value="1"/>
</dbReference>